<keyword evidence="1" id="KW-0167">Capsid protein</keyword>
<gene>
    <name evidence="1" type="ORF">SAMN05443094_10129</name>
</gene>
<dbReference type="InterPro" id="IPR020256">
    <property type="entry name" value="Spore_coat_CotJA"/>
</dbReference>
<dbReference type="Pfam" id="PF11007">
    <property type="entry name" value="CotJA"/>
    <property type="match status" value="1"/>
</dbReference>
<proteinExistence type="predicted"/>
<dbReference type="AlphaFoldDB" id="A0A1N6N775"/>
<sequence>MNSQQPFQSVRTYIPPRSPFDPCPPIGRKFYSTPPHLFLGVQPPDLPQFSPAEALRKGTLWKVFADYYENPYRKGGKPRHG</sequence>
<reference evidence="1 2" key="1">
    <citation type="submission" date="2017-01" db="EMBL/GenBank/DDBJ databases">
        <authorList>
            <person name="Mah S.A."/>
            <person name="Swanson W.J."/>
            <person name="Moy G.W."/>
            <person name="Vacquier V.D."/>
        </authorList>
    </citation>
    <scope>NUCLEOTIDE SEQUENCE [LARGE SCALE GENOMIC DNA]</scope>
    <source>
        <strain evidence="1 2">NIO-1016</strain>
    </source>
</reference>
<keyword evidence="1" id="KW-0946">Virion</keyword>
<evidence type="ECO:0000313" key="2">
    <source>
        <dbReference type="Proteomes" id="UP000186385"/>
    </source>
</evidence>
<evidence type="ECO:0000313" key="1">
    <source>
        <dbReference type="EMBL" id="SIP87925.1"/>
    </source>
</evidence>
<organism evidence="1 2">
    <name type="scientific">Domibacillus enclensis</name>
    <dbReference type="NCBI Taxonomy" id="1017273"/>
    <lineage>
        <taxon>Bacteria</taxon>
        <taxon>Bacillati</taxon>
        <taxon>Bacillota</taxon>
        <taxon>Bacilli</taxon>
        <taxon>Bacillales</taxon>
        <taxon>Bacillaceae</taxon>
        <taxon>Domibacillus</taxon>
    </lineage>
</organism>
<protein>
    <submittedName>
        <fullName evidence="1">Spore coat protein JA</fullName>
    </submittedName>
</protein>
<accession>A0A1N6N775</accession>
<name>A0A1N6N775_9BACI</name>
<dbReference type="EMBL" id="FTLX01000001">
    <property type="protein sequence ID" value="SIP87925.1"/>
    <property type="molecule type" value="Genomic_DNA"/>
</dbReference>
<dbReference type="Proteomes" id="UP000186385">
    <property type="component" value="Unassembled WGS sequence"/>
</dbReference>
<dbReference type="STRING" id="1017273.SAMN05443094_10129"/>